<feature type="transmembrane region" description="Helical" evidence="1">
    <location>
        <begin position="36"/>
        <end position="55"/>
    </location>
</feature>
<feature type="transmembrane region" description="Helical" evidence="1">
    <location>
        <begin position="7"/>
        <end position="30"/>
    </location>
</feature>
<evidence type="ECO:0000313" key="3">
    <source>
        <dbReference type="Proteomes" id="UP000317078"/>
    </source>
</evidence>
<dbReference type="Proteomes" id="UP000317078">
    <property type="component" value="Unassembled WGS sequence"/>
</dbReference>
<keyword evidence="1" id="KW-1133">Transmembrane helix</keyword>
<dbReference type="EMBL" id="RCZP01000068">
    <property type="protein sequence ID" value="TPG40969.1"/>
    <property type="molecule type" value="Genomic_DNA"/>
</dbReference>
<comment type="caution">
    <text evidence="2">The sequence shown here is derived from an EMBL/GenBank/DDBJ whole genome shotgun (WGS) entry which is preliminary data.</text>
</comment>
<keyword evidence="1" id="KW-0472">Membrane</keyword>
<protein>
    <recommendedName>
        <fullName evidence="4">Transmembrane protein</fullName>
    </recommendedName>
</protein>
<evidence type="ECO:0000256" key="1">
    <source>
        <dbReference type="SAM" id="Phobius"/>
    </source>
</evidence>
<evidence type="ECO:0008006" key="4">
    <source>
        <dbReference type="Google" id="ProtNLM"/>
    </source>
</evidence>
<name>A0A502EW59_9PROT</name>
<feature type="transmembrane region" description="Helical" evidence="1">
    <location>
        <begin position="89"/>
        <end position="111"/>
    </location>
</feature>
<dbReference type="RefSeq" id="WP_140887263.1">
    <property type="nucleotide sequence ID" value="NZ_RCZP01000068.1"/>
</dbReference>
<proteinExistence type="predicted"/>
<reference evidence="2 3" key="1">
    <citation type="journal article" date="2019" name="Environ. Microbiol.">
        <title>Species interactions and distinct microbial communities in high Arctic permafrost affected cryosols are associated with the CH4 and CO2 gas fluxes.</title>
        <authorList>
            <person name="Altshuler I."/>
            <person name="Hamel J."/>
            <person name="Turney S."/>
            <person name="Magnuson E."/>
            <person name="Levesque R."/>
            <person name="Greer C."/>
            <person name="Whyte L.G."/>
        </authorList>
    </citation>
    <scope>NUCLEOTIDE SEQUENCE [LARGE SCALE GENOMIC DNA]</scope>
    <source>
        <strain evidence="2 3">S9.3B</strain>
    </source>
</reference>
<accession>A0A502EW59</accession>
<dbReference type="AlphaFoldDB" id="A0A502EW59"/>
<gene>
    <name evidence="2" type="ORF">EAH89_28810</name>
</gene>
<keyword evidence="1" id="KW-0812">Transmembrane</keyword>
<organism evidence="2 3">
    <name type="scientific">Muricoccus nepalensis</name>
    <dbReference type="NCBI Taxonomy" id="1854500"/>
    <lineage>
        <taxon>Bacteria</taxon>
        <taxon>Pseudomonadati</taxon>
        <taxon>Pseudomonadota</taxon>
        <taxon>Alphaproteobacteria</taxon>
        <taxon>Acetobacterales</taxon>
        <taxon>Roseomonadaceae</taxon>
        <taxon>Muricoccus</taxon>
    </lineage>
</organism>
<sequence>MIIWRGWGILTIPIVALTGGLVVAILHNLMAGTGRYAGLALTAGLLTAAAVNWFVGRRLNRRPVRELLDPTTGERVIVRRSHDLFFVPMQWWSLLLIAAALVSLFAILFGAGPAVKS</sequence>
<dbReference type="OrthoDB" id="769710at2"/>
<evidence type="ECO:0000313" key="2">
    <source>
        <dbReference type="EMBL" id="TPG40969.1"/>
    </source>
</evidence>
<keyword evidence="3" id="KW-1185">Reference proteome</keyword>